<feature type="compositionally biased region" description="Pro residues" evidence="4">
    <location>
        <begin position="146"/>
        <end position="156"/>
    </location>
</feature>
<dbReference type="InterPro" id="IPR001845">
    <property type="entry name" value="HTH_ArsR_DNA-bd_dom"/>
</dbReference>
<keyword evidence="2 6" id="KW-0238">DNA-binding</keyword>
<feature type="region of interest" description="Disordered" evidence="4">
    <location>
        <begin position="127"/>
        <end position="156"/>
    </location>
</feature>
<dbReference type="PRINTS" id="PR00778">
    <property type="entry name" value="HTHARSR"/>
</dbReference>
<dbReference type="GO" id="GO:0003700">
    <property type="term" value="F:DNA-binding transcription factor activity"/>
    <property type="evidence" value="ECO:0007669"/>
    <property type="project" value="InterPro"/>
</dbReference>
<evidence type="ECO:0000313" key="6">
    <source>
        <dbReference type="EMBL" id="SDP17480.1"/>
    </source>
</evidence>
<evidence type="ECO:0000256" key="4">
    <source>
        <dbReference type="SAM" id="MobiDB-lite"/>
    </source>
</evidence>
<gene>
    <name evidence="6" type="ORF">SAMN05216259_1193</name>
</gene>
<dbReference type="OrthoDB" id="4471357at2"/>
<dbReference type="Gene3D" id="1.10.10.10">
    <property type="entry name" value="Winged helix-like DNA-binding domain superfamily/Winged helix DNA-binding domain"/>
    <property type="match status" value="1"/>
</dbReference>
<dbReference type="AlphaFoldDB" id="A0A1H0QJW0"/>
<evidence type="ECO:0000256" key="3">
    <source>
        <dbReference type="ARBA" id="ARBA00023163"/>
    </source>
</evidence>
<evidence type="ECO:0000256" key="1">
    <source>
        <dbReference type="ARBA" id="ARBA00023015"/>
    </source>
</evidence>
<dbReference type="PROSITE" id="PS50987">
    <property type="entry name" value="HTH_ARSR_2"/>
    <property type="match status" value="1"/>
</dbReference>
<dbReference type="RefSeq" id="WP_093787839.1">
    <property type="nucleotide sequence ID" value="NZ_FNIE01000019.1"/>
</dbReference>
<dbReference type="GO" id="GO:0003677">
    <property type="term" value="F:DNA binding"/>
    <property type="evidence" value="ECO:0007669"/>
    <property type="project" value="UniProtKB-KW"/>
</dbReference>
<dbReference type="SUPFAM" id="SSF46785">
    <property type="entry name" value="Winged helix' DNA-binding domain"/>
    <property type="match status" value="1"/>
</dbReference>
<keyword evidence="1" id="KW-0805">Transcription regulation</keyword>
<dbReference type="PANTHER" id="PTHR33154">
    <property type="entry name" value="TRANSCRIPTIONAL REGULATOR, ARSR FAMILY"/>
    <property type="match status" value="1"/>
</dbReference>
<protein>
    <submittedName>
        <fullName evidence="6">DNA-binding transcriptional regulator, ArsR family</fullName>
    </submittedName>
</protein>
<dbReference type="CDD" id="cd00090">
    <property type="entry name" value="HTH_ARSR"/>
    <property type="match status" value="1"/>
</dbReference>
<name>A0A1H0QJW0_9ACTN</name>
<keyword evidence="3" id="KW-0804">Transcription</keyword>
<dbReference type="PANTHER" id="PTHR33154:SF12">
    <property type="entry name" value="TRANSCRIPTIONAL REGULATORY PROTEIN"/>
    <property type="match status" value="1"/>
</dbReference>
<feature type="domain" description="HTH arsR-type" evidence="5">
    <location>
        <begin position="11"/>
        <end position="111"/>
    </location>
</feature>
<organism evidence="6 7">
    <name type="scientific">Actinacidiphila guanduensis</name>
    <dbReference type="NCBI Taxonomy" id="310781"/>
    <lineage>
        <taxon>Bacteria</taxon>
        <taxon>Bacillati</taxon>
        <taxon>Actinomycetota</taxon>
        <taxon>Actinomycetes</taxon>
        <taxon>Kitasatosporales</taxon>
        <taxon>Streptomycetaceae</taxon>
        <taxon>Actinacidiphila</taxon>
    </lineage>
</organism>
<dbReference type="Pfam" id="PF01022">
    <property type="entry name" value="HTH_5"/>
    <property type="match status" value="1"/>
</dbReference>
<accession>A0A1H0QJW0</accession>
<dbReference type="STRING" id="310781.SAMN05216259_1193"/>
<dbReference type="InterPro" id="IPR011991">
    <property type="entry name" value="ArsR-like_HTH"/>
</dbReference>
<evidence type="ECO:0000256" key="2">
    <source>
        <dbReference type="ARBA" id="ARBA00023125"/>
    </source>
</evidence>
<dbReference type="InterPro" id="IPR036390">
    <property type="entry name" value="WH_DNA-bd_sf"/>
</dbReference>
<dbReference type="SMART" id="SM00418">
    <property type="entry name" value="HTH_ARSR"/>
    <property type="match status" value="1"/>
</dbReference>
<evidence type="ECO:0000259" key="5">
    <source>
        <dbReference type="PROSITE" id="PS50987"/>
    </source>
</evidence>
<dbReference type="InterPro" id="IPR051081">
    <property type="entry name" value="HTH_MetalResp_TranReg"/>
</dbReference>
<reference evidence="6 7" key="1">
    <citation type="submission" date="2016-10" db="EMBL/GenBank/DDBJ databases">
        <authorList>
            <person name="de Groot N.N."/>
        </authorList>
    </citation>
    <scope>NUCLEOTIDE SEQUENCE [LARGE SCALE GENOMIC DNA]</scope>
    <source>
        <strain evidence="6 7">CGMCC 4.2022</strain>
    </source>
</reference>
<proteinExistence type="predicted"/>
<dbReference type="Proteomes" id="UP000199341">
    <property type="component" value="Unassembled WGS sequence"/>
</dbReference>
<evidence type="ECO:0000313" key="7">
    <source>
        <dbReference type="Proteomes" id="UP000199341"/>
    </source>
</evidence>
<sequence length="156" mass="16949">MASRTSTELVFPEREEIRLPAVLAALGDPVRLTIVAHLIGLGRNGESACVSFALSISKSTLSRHFKVLREAGVIRQRDEGNRRLNRLRTEDLEARFPGLLRMIEAHAEKELTGSAAADLAALGYRPDRPTVSQCASQAAEERRPATPDPVPDGTPA</sequence>
<dbReference type="EMBL" id="FNIE01000019">
    <property type="protein sequence ID" value="SDP17480.1"/>
    <property type="molecule type" value="Genomic_DNA"/>
</dbReference>
<dbReference type="InterPro" id="IPR036388">
    <property type="entry name" value="WH-like_DNA-bd_sf"/>
</dbReference>
<keyword evidence="7" id="KW-1185">Reference proteome</keyword>